<dbReference type="InterPro" id="IPR027275">
    <property type="entry name" value="PRC-brl_dom"/>
</dbReference>
<dbReference type="Pfam" id="PF05239">
    <property type="entry name" value="PRC"/>
    <property type="match status" value="1"/>
</dbReference>
<keyword evidence="4" id="KW-1185">Reference proteome</keyword>
<evidence type="ECO:0000259" key="1">
    <source>
        <dbReference type="Pfam" id="PF05239"/>
    </source>
</evidence>
<dbReference type="PANTHER" id="PTHR38463:SF1">
    <property type="entry name" value="STRESS RESPONSE PROTEIN YSNF"/>
    <property type="match status" value="1"/>
</dbReference>
<reference evidence="3 4" key="1">
    <citation type="submission" date="2017-06" db="EMBL/GenBank/DDBJ databases">
        <title>Genome sequencing of cyanobaciteial culture collection at National Institute for Environmental Studies (NIES).</title>
        <authorList>
            <person name="Hirose Y."/>
            <person name="Shimura Y."/>
            <person name="Fujisawa T."/>
            <person name="Nakamura Y."/>
            <person name="Kawachi M."/>
        </authorList>
    </citation>
    <scope>NUCLEOTIDE SEQUENCE [LARGE SCALE GENOMIC DNA]</scope>
    <source>
        <strain evidence="3 4">NIES-37</strain>
    </source>
</reference>
<dbReference type="InterPro" id="IPR019060">
    <property type="entry name" value="DUF2382"/>
</dbReference>
<dbReference type="RefSeq" id="WP_096574397.1">
    <property type="nucleotide sequence ID" value="NZ_CAWNJS010000001.1"/>
</dbReference>
<dbReference type="GO" id="GO:0019684">
    <property type="term" value="P:photosynthesis, light reaction"/>
    <property type="evidence" value="ECO:0007669"/>
    <property type="project" value="InterPro"/>
</dbReference>
<feature type="domain" description="DUF2382" evidence="2">
    <location>
        <begin position="148"/>
        <end position="260"/>
    </location>
</feature>
<evidence type="ECO:0008006" key="5">
    <source>
        <dbReference type="Google" id="ProtNLM"/>
    </source>
</evidence>
<evidence type="ECO:0000313" key="3">
    <source>
        <dbReference type="EMBL" id="BAY97323.1"/>
    </source>
</evidence>
<sequence>MPLYRLEDFEPDYKEIFGGEDVKVLDLYTESGDRIGAVDDALVDQDGRFRYLVINTRLDAVDKKILLPIGLSRINYDQKRVYVDGLSKEQVARLPEYRDNLVVDPDYEENVRSTYRSPNSQFTYDRETYNYQEPDLYDLNERDHQTFKLYEERLIANKNRVKAGEVTVGKRIETETAQVSVPIQKERVVIERVTPTVEDAVVDARESHFQEGEVARIEVYEETPEIRKETFVREEVRVRKVVDSDTVEAEETIRREELDIDTSGNLNVNETAPGRDNLI</sequence>
<dbReference type="EMBL" id="AP018248">
    <property type="protein sequence ID" value="BAY97323.1"/>
    <property type="molecule type" value="Genomic_DNA"/>
</dbReference>
<dbReference type="InterPro" id="IPR011033">
    <property type="entry name" value="PRC_barrel-like_sf"/>
</dbReference>
<evidence type="ECO:0000259" key="2">
    <source>
        <dbReference type="Pfam" id="PF09557"/>
    </source>
</evidence>
<dbReference type="Proteomes" id="UP000218785">
    <property type="component" value="Chromosome"/>
</dbReference>
<dbReference type="SUPFAM" id="SSF50346">
    <property type="entry name" value="PRC-barrel domain"/>
    <property type="match status" value="1"/>
</dbReference>
<feature type="domain" description="PRC-barrel" evidence="1">
    <location>
        <begin position="16"/>
        <end position="89"/>
    </location>
</feature>
<evidence type="ECO:0000313" key="4">
    <source>
        <dbReference type="Proteomes" id="UP000218785"/>
    </source>
</evidence>
<name>A0A1Z4MV73_9CYAN</name>
<dbReference type="InterPro" id="IPR052967">
    <property type="entry name" value="Stress_Response_Assoc"/>
</dbReference>
<dbReference type="GO" id="GO:0030077">
    <property type="term" value="C:plasma membrane light-harvesting complex"/>
    <property type="evidence" value="ECO:0007669"/>
    <property type="project" value="InterPro"/>
</dbReference>
<organism evidence="3 4">
    <name type="scientific">Tolypothrix tenuis PCC 7101</name>
    <dbReference type="NCBI Taxonomy" id="231146"/>
    <lineage>
        <taxon>Bacteria</taxon>
        <taxon>Bacillati</taxon>
        <taxon>Cyanobacteriota</taxon>
        <taxon>Cyanophyceae</taxon>
        <taxon>Nostocales</taxon>
        <taxon>Tolypothrichaceae</taxon>
        <taxon>Tolypothrix</taxon>
    </lineage>
</organism>
<dbReference type="PANTHER" id="PTHR38463">
    <property type="entry name" value="STRESS RESPONSE PROTEIN YSNF"/>
    <property type="match status" value="1"/>
</dbReference>
<gene>
    <name evidence="3" type="ORF">NIES37_12610</name>
</gene>
<proteinExistence type="predicted"/>
<dbReference type="KEGG" id="ttq:NIES37_12610"/>
<accession>A0A1Z4MV73</accession>
<dbReference type="InterPro" id="IPR014747">
    <property type="entry name" value="Bac_photo_RC_H_C"/>
</dbReference>
<protein>
    <recommendedName>
        <fullName evidence="5">PRC-barrel domain-containing protein AvaK</fullName>
    </recommendedName>
</protein>
<dbReference type="Gene3D" id="3.90.50.10">
    <property type="entry name" value="Photosynthetic Reaction Center, subunit H, domain 2"/>
    <property type="match status" value="1"/>
</dbReference>
<dbReference type="NCBIfam" id="TIGR02271">
    <property type="entry name" value="YsnF/AvaK domain"/>
    <property type="match status" value="1"/>
</dbReference>
<dbReference type="Pfam" id="PF09557">
    <property type="entry name" value="DUF2382"/>
    <property type="match status" value="1"/>
</dbReference>
<dbReference type="AlphaFoldDB" id="A0A1Z4MV73"/>